<protein>
    <recommendedName>
        <fullName evidence="4">RING-type E3 ubiquitin transferase</fullName>
        <ecNumber evidence="4">2.3.2.27</ecNumber>
    </recommendedName>
</protein>
<dbReference type="AlphaFoldDB" id="R0GX00"/>
<evidence type="ECO:0000256" key="2">
    <source>
        <dbReference type="ARBA" id="ARBA00004167"/>
    </source>
</evidence>
<evidence type="ECO:0000256" key="13">
    <source>
        <dbReference type="ARBA" id="ARBA00024209"/>
    </source>
</evidence>
<dbReference type="STRING" id="81985.R0GX00"/>
<accession>R0GX00</accession>
<dbReference type="SMART" id="SM00184">
    <property type="entry name" value="RING"/>
    <property type="match status" value="1"/>
</dbReference>
<evidence type="ECO:0000256" key="11">
    <source>
        <dbReference type="ARBA" id="ARBA00022989"/>
    </source>
</evidence>
<evidence type="ECO:0000256" key="7">
    <source>
        <dbReference type="ARBA" id="ARBA00022723"/>
    </source>
</evidence>
<evidence type="ECO:0000256" key="5">
    <source>
        <dbReference type="ARBA" id="ARBA00022679"/>
    </source>
</evidence>
<evidence type="ECO:0000256" key="14">
    <source>
        <dbReference type="PROSITE-ProRule" id="PRU00175"/>
    </source>
</evidence>
<keyword evidence="10" id="KW-0862">Zinc</keyword>
<evidence type="ECO:0000256" key="10">
    <source>
        <dbReference type="ARBA" id="ARBA00022833"/>
    </source>
</evidence>
<dbReference type="SUPFAM" id="SSF57850">
    <property type="entry name" value="RING/U-box"/>
    <property type="match status" value="1"/>
</dbReference>
<evidence type="ECO:0000256" key="16">
    <source>
        <dbReference type="SAM" id="Phobius"/>
    </source>
</evidence>
<comment type="pathway">
    <text evidence="3">Protein modification; protein ubiquitination.</text>
</comment>
<evidence type="ECO:0000256" key="12">
    <source>
        <dbReference type="ARBA" id="ARBA00023136"/>
    </source>
</evidence>
<evidence type="ECO:0000313" key="18">
    <source>
        <dbReference type="EMBL" id="EOA21424.1"/>
    </source>
</evidence>
<dbReference type="InterPro" id="IPR001841">
    <property type="entry name" value="Znf_RING"/>
</dbReference>
<dbReference type="Pfam" id="PF13639">
    <property type="entry name" value="zf-RING_2"/>
    <property type="match status" value="1"/>
</dbReference>
<evidence type="ECO:0000256" key="15">
    <source>
        <dbReference type="SAM" id="MobiDB-lite"/>
    </source>
</evidence>
<dbReference type="PROSITE" id="PS50089">
    <property type="entry name" value="ZF_RING_2"/>
    <property type="match status" value="1"/>
</dbReference>
<dbReference type="Proteomes" id="UP000029121">
    <property type="component" value="Unassembled WGS sequence"/>
</dbReference>
<gene>
    <name evidence="18" type="ORF">CARUB_v10001798mg</name>
</gene>
<dbReference type="GO" id="GO:0008270">
    <property type="term" value="F:zinc ion binding"/>
    <property type="evidence" value="ECO:0007669"/>
    <property type="project" value="UniProtKB-KW"/>
</dbReference>
<dbReference type="eggNOG" id="KOG0800">
    <property type="taxonomic scope" value="Eukaryota"/>
</dbReference>
<dbReference type="KEGG" id="crb:17882886"/>
<dbReference type="InterPro" id="IPR013083">
    <property type="entry name" value="Znf_RING/FYVE/PHD"/>
</dbReference>
<dbReference type="EMBL" id="KB870810">
    <property type="protein sequence ID" value="EOA21424.1"/>
    <property type="molecule type" value="Genomic_DNA"/>
</dbReference>
<evidence type="ECO:0000256" key="4">
    <source>
        <dbReference type="ARBA" id="ARBA00012483"/>
    </source>
</evidence>
<dbReference type="InterPro" id="IPR044600">
    <property type="entry name" value="ATL1/ATL16-like"/>
</dbReference>
<dbReference type="FunFam" id="3.30.40.10:FF:000503">
    <property type="entry name" value="RING-H2 finger protein ATL7"/>
    <property type="match status" value="1"/>
</dbReference>
<keyword evidence="8 14" id="KW-0863">Zinc-finger</keyword>
<dbReference type="EC" id="2.3.2.27" evidence="4"/>
<evidence type="ECO:0000256" key="8">
    <source>
        <dbReference type="ARBA" id="ARBA00022771"/>
    </source>
</evidence>
<keyword evidence="6 16" id="KW-0812">Transmembrane</keyword>
<feature type="transmembrane region" description="Helical" evidence="16">
    <location>
        <begin position="31"/>
        <end position="55"/>
    </location>
</feature>
<keyword evidence="11 16" id="KW-1133">Transmembrane helix</keyword>
<sequence length="250" mass="27300">MSYTDPNQNPIPVAYISSNSSSSNDADKMKLYQAFIFSVPICFTFIVLFVLYVIYLRRNSATNVDWSSLGMRGGGTLAPTNNNLSRAELGLSKNFREMLPIVIFKESFSVKDSLCSVCLGDYQAEEKLQQMPTCGHTFHMECIDLWLTSHTTCPLCRLSLIPKPSIELSHQEQAEVVSSIENTNGGGGEASAQAESQSTTTEVVVVASHIDDGQDGNRDGQEVVVSKETEENERNSIGSTSDGCCTCRLG</sequence>
<evidence type="ECO:0000256" key="3">
    <source>
        <dbReference type="ARBA" id="ARBA00004906"/>
    </source>
</evidence>
<feature type="region of interest" description="Disordered" evidence="15">
    <location>
        <begin position="181"/>
        <end position="201"/>
    </location>
</feature>
<comment type="similarity">
    <text evidence="13">Belongs to the RING-type zinc finger family. ATL subfamily.</text>
</comment>
<dbReference type="GO" id="GO:0061630">
    <property type="term" value="F:ubiquitin protein ligase activity"/>
    <property type="evidence" value="ECO:0007669"/>
    <property type="project" value="UniProtKB-EC"/>
</dbReference>
<keyword evidence="5" id="KW-0808">Transferase</keyword>
<dbReference type="OrthoDB" id="8062037at2759"/>
<keyword evidence="7" id="KW-0479">Metal-binding</keyword>
<keyword evidence="12 16" id="KW-0472">Membrane</keyword>
<proteinExistence type="inferred from homology"/>
<organism evidence="18 19">
    <name type="scientific">Capsella rubella</name>
    <dbReference type="NCBI Taxonomy" id="81985"/>
    <lineage>
        <taxon>Eukaryota</taxon>
        <taxon>Viridiplantae</taxon>
        <taxon>Streptophyta</taxon>
        <taxon>Embryophyta</taxon>
        <taxon>Tracheophyta</taxon>
        <taxon>Spermatophyta</taxon>
        <taxon>Magnoliopsida</taxon>
        <taxon>eudicotyledons</taxon>
        <taxon>Gunneridae</taxon>
        <taxon>Pentapetalae</taxon>
        <taxon>rosids</taxon>
        <taxon>malvids</taxon>
        <taxon>Brassicales</taxon>
        <taxon>Brassicaceae</taxon>
        <taxon>Camelineae</taxon>
        <taxon>Capsella</taxon>
    </lineage>
</organism>
<dbReference type="PANTHER" id="PTHR46913">
    <property type="entry name" value="RING-H2 FINGER PROTEIN ATL16"/>
    <property type="match status" value="1"/>
</dbReference>
<dbReference type="Gene3D" id="3.30.40.10">
    <property type="entry name" value="Zinc/RING finger domain, C3HC4 (zinc finger)"/>
    <property type="match status" value="1"/>
</dbReference>
<keyword evidence="9" id="KW-0833">Ubl conjugation pathway</keyword>
<name>R0GX00_9BRAS</name>
<evidence type="ECO:0000259" key="17">
    <source>
        <dbReference type="PROSITE" id="PS50089"/>
    </source>
</evidence>
<feature type="compositionally biased region" description="Low complexity" evidence="15">
    <location>
        <begin position="190"/>
        <end position="201"/>
    </location>
</feature>
<feature type="domain" description="RING-type" evidence="17">
    <location>
        <begin position="115"/>
        <end position="157"/>
    </location>
</feature>
<keyword evidence="19" id="KW-1185">Reference proteome</keyword>
<comment type="subcellular location">
    <subcellularLocation>
        <location evidence="2">Membrane</location>
        <topology evidence="2">Single-pass membrane protein</topology>
    </subcellularLocation>
</comment>
<dbReference type="GO" id="GO:0016020">
    <property type="term" value="C:membrane"/>
    <property type="evidence" value="ECO:0007669"/>
    <property type="project" value="UniProtKB-SubCell"/>
</dbReference>
<evidence type="ECO:0000256" key="9">
    <source>
        <dbReference type="ARBA" id="ARBA00022786"/>
    </source>
</evidence>
<evidence type="ECO:0000313" key="19">
    <source>
        <dbReference type="Proteomes" id="UP000029121"/>
    </source>
</evidence>
<comment type="catalytic activity">
    <reaction evidence="1">
        <text>S-ubiquitinyl-[E2 ubiquitin-conjugating enzyme]-L-cysteine + [acceptor protein]-L-lysine = [E2 ubiquitin-conjugating enzyme]-L-cysteine + N(6)-ubiquitinyl-[acceptor protein]-L-lysine.</text>
        <dbReference type="EC" id="2.3.2.27"/>
    </reaction>
</comment>
<dbReference type="GO" id="GO:0016567">
    <property type="term" value="P:protein ubiquitination"/>
    <property type="evidence" value="ECO:0007669"/>
    <property type="project" value="InterPro"/>
</dbReference>
<evidence type="ECO:0000256" key="6">
    <source>
        <dbReference type="ARBA" id="ARBA00022692"/>
    </source>
</evidence>
<reference evidence="19" key="1">
    <citation type="journal article" date="2013" name="Nat. Genet.">
        <title>The Capsella rubella genome and the genomic consequences of rapid mating system evolution.</title>
        <authorList>
            <person name="Slotte T."/>
            <person name="Hazzouri K.M."/>
            <person name="Agren J.A."/>
            <person name="Koenig D."/>
            <person name="Maumus F."/>
            <person name="Guo Y.L."/>
            <person name="Steige K."/>
            <person name="Platts A.E."/>
            <person name="Escobar J.S."/>
            <person name="Newman L.K."/>
            <person name="Wang W."/>
            <person name="Mandakova T."/>
            <person name="Vello E."/>
            <person name="Smith L.M."/>
            <person name="Henz S.R."/>
            <person name="Steffen J."/>
            <person name="Takuno S."/>
            <person name="Brandvain Y."/>
            <person name="Coop G."/>
            <person name="Andolfatto P."/>
            <person name="Hu T.T."/>
            <person name="Blanchette M."/>
            <person name="Clark R.M."/>
            <person name="Quesneville H."/>
            <person name="Nordborg M."/>
            <person name="Gaut B.S."/>
            <person name="Lysak M.A."/>
            <person name="Jenkins J."/>
            <person name="Grimwood J."/>
            <person name="Chapman J."/>
            <person name="Prochnik S."/>
            <person name="Shu S."/>
            <person name="Rokhsar D."/>
            <person name="Schmutz J."/>
            <person name="Weigel D."/>
            <person name="Wright S.I."/>
        </authorList>
    </citation>
    <scope>NUCLEOTIDE SEQUENCE [LARGE SCALE GENOMIC DNA]</scope>
    <source>
        <strain evidence="19">cv. Monte Gargano</strain>
    </source>
</reference>
<evidence type="ECO:0000256" key="1">
    <source>
        <dbReference type="ARBA" id="ARBA00000900"/>
    </source>
</evidence>
<dbReference type="CDD" id="cd16461">
    <property type="entry name" value="RING-H2_EL5-like"/>
    <property type="match status" value="1"/>
</dbReference>
<dbReference type="PANTHER" id="PTHR46913:SF23">
    <property type="entry name" value="E3 UBIQUITIN-PROTEIN LIGASE RHA4A-RELATED"/>
    <property type="match status" value="1"/>
</dbReference>